<dbReference type="GO" id="GO:0030136">
    <property type="term" value="C:clathrin-coated vesicle"/>
    <property type="evidence" value="ECO:0007669"/>
    <property type="project" value="UniProtKB-SubCell"/>
</dbReference>
<dbReference type="Pfam" id="PF03456">
    <property type="entry name" value="uDENN"/>
    <property type="match status" value="1"/>
</dbReference>
<dbReference type="FunFam" id="3.30.450.200:FF:000003">
    <property type="entry name" value="DENN domain containing 1A"/>
    <property type="match status" value="1"/>
</dbReference>
<dbReference type="GO" id="GO:0006897">
    <property type="term" value="P:endocytosis"/>
    <property type="evidence" value="ECO:0007669"/>
    <property type="project" value="TreeGrafter"/>
</dbReference>
<dbReference type="PANTHER" id="PTHR13196">
    <property type="entry name" value="DENN DOMAIN-CONTAINING"/>
    <property type="match status" value="1"/>
</dbReference>
<comment type="subcellular location">
    <subcellularLocation>
        <location evidence="1">Cytoplasmic vesicle</location>
        <location evidence="1">Clathrin-coated vesicle</location>
    </subcellularLocation>
</comment>
<dbReference type="GO" id="GO:0005829">
    <property type="term" value="C:cytosol"/>
    <property type="evidence" value="ECO:0007669"/>
    <property type="project" value="TreeGrafter"/>
</dbReference>
<dbReference type="WBParaSite" id="ACRNAN_Path_329.g1265.t1">
    <property type="protein sequence ID" value="ACRNAN_Path_329.g1265.t1"/>
    <property type="gene ID" value="ACRNAN_Path_329.g1265"/>
</dbReference>
<evidence type="ECO:0000259" key="4">
    <source>
        <dbReference type="PROSITE" id="PS50211"/>
    </source>
</evidence>
<feature type="compositionally biased region" description="Polar residues" evidence="3">
    <location>
        <begin position="561"/>
        <end position="576"/>
    </location>
</feature>
<dbReference type="FunFam" id="3.40.50.11500:FF:000004">
    <property type="entry name" value="DENN domain-containing protein 2C isoform X1"/>
    <property type="match status" value="1"/>
</dbReference>
<dbReference type="Proteomes" id="UP000887540">
    <property type="component" value="Unplaced"/>
</dbReference>
<dbReference type="PROSITE" id="PS50211">
    <property type="entry name" value="DENN"/>
    <property type="match status" value="1"/>
</dbReference>
<feature type="region of interest" description="Disordered" evidence="3">
    <location>
        <begin position="495"/>
        <end position="580"/>
    </location>
</feature>
<dbReference type="InterPro" id="IPR043153">
    <property type="entry name" value="DENN_C"/>
</dbReference>
<dbReference type="GO" id="GO:0032456">
    <property type="term" value="P:endocytic recycling"/>
    <property type="evidence" value="ECO:0007669"/>
    <property type="project" value="TreeGrafter"/>
</dbReference>
<accession>A0A914C6J5</accession>
<feature type="domain" description="UDENN" evidence="4">
    <location>
        <begin position="11"/>
        <end position="381"/>
    </location>
</feature>
<feature type="compositionally biased region" description="Polar residues" evidence="3">
    <location>
        <begin position="615"/>
        <end position="627"/>
    </location>
</feature>
<evidence type="ECO:0000256" key="2">
    <source>
        <dbReference type="ARBA" id="ARBA00023329"/>
    </source>
</evidence>
<dbReference type="Pfam" id="PF02141">
    <property type="entry name" value="DENN"/>
    <property type="match status" value="1"/>
</dbReference>
<dbReference type="SMART" id="SM00800">
    <property type="entry name" value="uDENN"/>
    <property type="match status" value="1"/>
</dbReference>
<evidence type="ECO:0000256" key="1">
    <source>
        <dbReference type="ARBA" id="ARBA00004132"/>
    </source>
</evidence>
<dbReference type="InterPro" id="IPR040032">
    <property type="entry name" value="DENND1A/B/C"/>
</dbReference>
<dbReference type="AlphaFoldDB" id="A0A914C6J5"/>
<protein>
    <submittedName>
        <fullName evidence="6">UDENN domain-containing protein</fullName>
    </submittedName>
</protein>
<dbReference type="GO" id="GO:0005085">
    <property type="term" value="F:guanyl-nucleotide exchange factor activity"/>
    <property type="evidence" value="ECO:0007669"/>
    <property type="project" value="InterPro"/>
</dbReference>
<dbReference type="GO" id="GO:1901981">
    <property type="term" value="F:phosphatidylinositol phosphate binding"/>
    <property type="evidence" value="ECO:0007669"/>
    <property type="project" value="TreeGrafter"/>
</dbReference>
<evidence type="ECO:0000256" key="3">
    <source>
        <dbReference type="SAM" id="MobiDB-lite"/>
    </source>
</evidence>
<dbReference type="InterPro" id="IPR001194">
    <property type="entry name" value="cDENN_dom"/>
</dbReference>
<sequence>MTNSRLRSNVATLFDVCCQVGAGGDEIIILQKYPEDFQDESILKAIRQFAFPCGMETSDETDAVQLFTFVLTDAQSCYTFGYCRFTPRNNTCICILSGLPWTNLFYKFLNHISNVVNNGTQDDFEAILTNAYHIEIPNIGENLSLTACPPNWRFSEVISDVNKLPTLREDKFMLEFYNAMTEKQMIFLYASLLKERRIIFTSQKLSQLSSCVFAAVRLLFPFYWQNLFIPILPSDLTDMLMAPMPFVIGVPKKTFQNLRRTELGDLVIVDLDTKTFESAHHDILPADALAFLKNQLKNASDMFLSDGLARSFLRTNVLIFGKYRLGLIKTENLSTVTWDRHKFVREQRPSLQPFLDTLMGIDGVQYFERFIEERLKVINSGLPIKDEFETEITYMDRNTDWKAIQSNQTEMLQQAVASVKENASDVFGALKDRVQAISIKDKFGKFTPKEVRRHKIKSQHKKKNIQPLFVDNTIFDFDNPLARRGENNDEIEEAVAANSETGSVESEDLIDLSDTPTQPDELHTARSLPSIPPKPVHLHPTSSANTLLEHLTKPPLPPPRNTSKIASQPPTYNSLGFNPFEIQPQTSNQLNWNSDTLMRVQTTPTTFMIAPSVPDVTQSSQPQNSNLVERKSPQKWEKFD</sequence>
<dbReference type="Gene3D" id="3.30.450.200">
    <property type="match status" value="1"/>
</dbReference>
<name>A0A914C6J5_9BILA</name>
<organism evidence="5 6">
    <name type="scientific">Acrobeloides nanus</name>
    <dbReference type="NCBI Taxonomy" id="290746"/>
    <lineage>
        <taxon>Eukaryota</taxon>
        <taxon>Metazoa</taxon>
        <taxon>Ecdysozoa</taxon>
        <taxon>Nematoda</taxon>
        <taxon>Chromadorea</taxon>
        <taxon>Rhabditida</taxon>
        <taxon>Tylenchina</taxon>
        <taxon>Cephalobomorpha</taxon>
        <taxon>Cephaloboidea</taxon>
        <taxon>Cephalobidae</taxon>
        <taxon>Acrobeloides</taxon>
    </lineage>
</organism>
<dbReference type="InterPro" id="IPR005113">
    <property type="entry name" value="uDENN_dom"/>
</dbReference>
<keyword evidence="2" id="KW-0968">Cytoplasmic vesicle</keyword>
<dbReference type="InterPro" id="IPR005112">
    <property type="entry name" value="dDENN_dom"/>
</dbReference>
<keyword evidence="5" id="KW-1185">Reference proteome</keyword>
<evidence type="ECO:0000313" key="6">
    <source>
        <dbReference type="WBParaSite" id="ACRNAN_Path_329.g1265.t1"/>
    </source>
</evidence>
<reference evidence="6" key="1">
    <citation type="submission" date="2022-11" db="UniProtKB">
        <authorList>
            <consortium name="WormBaseParasite"/>
        </authorList>
    </citation>
    <scope>IDENTIFICATION</scope>
</reference>
<dbReference type="SMART" id="SM00801">
    <property type="entry name" value="dDENN"/>
    <property type="match status" value="1"/>
</dbReference>
<dbReference type="InterPro" id="IPR037516">
    <property type="entry name" value="Tripartite_DENN"/>
</dbReference>
<proteinExistence type="predicted"/>
<dbReference type="Gene3D" id="6.10.140.1000">
    <property type="match status" value="1"/>
</dbReference>
<dbReference type="Gene3D" id="3.40.50.11500">
    <property type="match status" value="1"/>
</dbReference>
<dbReference type="PANTHER" id="PTHR13196:SF14">
    <property type="entry name" value="UDENN DOMAIN-CONTAINING PROTEIN"/>
    <property type="match status" value="1"/>
</dbReference>
<dbReference type="SMART" id="SM00799">
    <property type="entry name" value="DENN"/>
    <property type="match status" value="1"/>
</dbReference>
<feature type="compositionally biased region" description="Basic and acidic residues" evidence="3">
    <location>
        <begin position="628"/>
        <end position="640"/>
    </location>
</feature>
<evidence type="ECO:0000313" key="5">
    <source>
        <dbReference type="Proteomes" id="UP000887540"/>
    </source>
</evidence>
<feature type="region of interest" description="Disordered" evidence="3">
    <location>
        <begin position="612"/>
        <end position="640"/>
    </location>
</feature>